<evidence type="ECO:0000256" key="1">
    <source>
        <dbReference type="SAM" id="MobiDB-lite"/>
    </source>
</evidence>
<comment type="caution">
    <text evidence="2">The sequence shown here is derived from an EMBL/GenBank/DDBJ whole genome shotgun (WGS) entry which is preliminary data.</text>
</comment>
<feature type="compositionally biased region" description="Acidic residues" evidence="1">
    <location>
        <begin position="219"/>
        <end position="228"/>
    </location>
</feature>
<dbReference type="EMBL" id="JAKUCV010005337">
    <property type="protein sequence ID" value="KAJ4831556.1"/>
    <property type="molecule type" value="Genomic_DNA"/>
</dbReference>
<dbReference type="AlphaFoldDB" id="A0A9Q0J6L3"/>
<accession>A0A9Q0J6L3</accession>
<reference evidence="2" key="2">
    <citation type="journal article" date="2023" name="Plants (Basel)">
        <title>Annotation of the Turnera subulata (Passifloraceae) Draft Genome Reveals the S-Locus Evolved after the Divergence of Turneroideae from Passifloroideae in a Stepwise Manner.</title>
        <authorList>
            <person name="Henning P.M."/>
            <person name="Roalson E.H."/>
            <person name="Mir W."/>
            <person name="McCubbin A.G."/>
            <person name="Shore J.S."/>
        </authorList>
    </citation>
    <scope>NUCLEOTIDE SEQUENCE</scope>
    <source>
        <strain evidence="2">F60SS</strain>
    </source>
</reference>
<feature type="non-terminal residue" evidence="2">
    <location>
        <position position="1"/>
    </location>
</feature>
<protein>
    <submittedName>
        <fullName evidence="2">Uncharacterized protein</fullName>
    </submittedName>
</protein>
<reference evidence="2" key="1">
    <citation type="submission" date="2022-02" db="EMBL/GenBank/DDBJ databases">
        <authorList>
            <person name="Henning P.M."/>
            <person name="McCubbin A.G."/>
            <person name="Shore J.S."/>
        </authorList>
    </citation>
    <scope>NUCLEOTIDE SEQUENCE</scope>
    <source>
        <strain evidence="2">F60SS</strain>
        <tissue evidence="2">Leaves</tissue>
    </source>
</reference>
<sequence length="637" mass="72695">GFDNIASLAQKKKKNPLVSFSILWRNAATMVPVEQLVAVPDQRNEELEWGLVPYSGEEGEASFGFFDYGESDRNLMSTICCVLLLCAISTLQEKAERRTIVAEDQRIEGLGEWLVPYSGEGGEASQGFLNHGGHDGDYILKFLLLLLSCLLFLQEKTERRNILEVEVEDQGIEGLEKGLVVTFPGVEGGGGWEGEDYGEEYDDYDEYGDYEYDDDAYGDYGGEYEDEEHGGGGGGGGGRRGYFKGDLRNGGAWISDFWYPLAGEWLKKEKDPIPVIKNLQQPGMFVAPNQYYLDKFLNSLSRRARHFLTPYFQMIQKSMGFEVPSGLPDDDRLPFLIIRPANEHPLFKRTREKDGIMDDVDKCIDNALYWIEVITGEEHELLGEVERVNMYRYPLGFYYLTFKALNLSTKQSETFQAVVHHSSAIREASQRFEEKYDLDGGGGEEEYYGEEDDYDEYGDYGQEYQDEHGAYGYQDEYGGIERGVIVGGGWRGIGRKDIEGDLRSGGAWIMPSWNPRAGNWLEKKKAPVIKNLKQPGMFVAPNQEYLDMFLNSLSRRLRHRLTPYFKMIQKTMGFEVPPRLSYDLPFLIIRRADEDPLFERNSEKYGIMDAVDDCIDDALFWIQLITENAEHHIYDSC</sequence>
<name>A0A9Q0J6L3_9ROSI</name>
<evidence type="ECO:0000313" key="3">
    <source>
        <dbReference type="Proteomes" id="UP001141552"/>
    </source>
</evidence>
<feature type="region of interest" description="Disordered" evidence="1">
    <location>
        <begin position="219"/>
        <end position="238"/>
    </location>
</feature>
<evidence type="ECO:0000313" key="2">
    <source>
        <dbReference type="EMBL" id="KAJ4831556.1"/>
    </source>
</evidence>
<proteinExistence type="predicted"/>
<dbReference type="Proteomes" id="UP001141552">
    <property type="component" value="Unassembled WGS sequence"/>
</dbReference>
<keyword evidence="3" id="KW-1185">Reference proteome</keyword>
<organism evidence="2 3">
    <name type="scientific">Turnera subulata</name>
    <dbReference type="NCBI Taxonomy" id="218843"/>
    <lineage>
        <taxon>Eukaryota</taxon>
        <taxon>Viridiplantae</taxon>
        <taxon>Streptophyta</taxon>
        <taxon>Embryophyta</taxon>
        <taxon>Tracheophyta</taxon>
        <taxon>Spermatophyta</taxon>
        <taxon>Magnoliopsida</taxon>
        <taxon>eudicotyledons</taxon>
        <taxon>Gunneridae</taxon>
        <taxon>Pentapetalae</taxon>
        <taxon>rosids</taxon>
        <taxon>fabids</taxon>
        <taxon>Malpighiales</taxon>
        <taxon>Passifloraceae</taxon>
        <taxon>Turnera</taxon>
    </lineage>
</organism>
<gene>
    <name evidence="2" type="ORF">Tsubulata_045074</name>
</gene>